<evidence type="ECO:0000313" key="4">
    <source>
        <dbReference type="Proteomes" id="UP001220010"/>
    </source>
</evidence>
<reference evidence="3 4" key="1">
    <citation type="submission" date="2023-03" db="EMBL/GenBank/DDBJ databases">
        <title>WGS of Methanotrichaceae archaeon Mx.</title>
        <authorList>
            <person name="Sorokin D.Y."/>
            <person name="Merkel A.Y."/>
        </authorList>
    </citation>
    <scope>NUCLEOTIDE SEQUENCE [LARGE SCALE GENOMIC DNA]</scope>
    <source>
        <strain evidence="3 4">Mx</strain>
    </source>
</reference>
<dbReference type="RefSeq" id="WP_316965419.1">
    <property type="nucleotide sequence ID" value="NZ_JARFPK010000002.1"/>
</dbReference>
<feature type="domain" description="CRISPR type III-associated protein" evidence="2">
    <location>
        <begin position="22"/>
        <end position="205"/>
    </location>
</feature>
<keyword evidence="4" id="KW-1185">Reference proteome</keyword>
<evidence type="ECO:0000313" key="3">
    <source>
        <dbReference type="EMBL" id="MDF0589656.1"/>
    </source>
</evidence>
<protein>
    <submittedName>
        <fullName evidence="3">Type III-B CRISPR module RAMP protein Cmr1</fullName>
    </submittedName>
</protein>
<organism evidence="3 4">
    <name type="scientific">Candidatus Methanocrinis natronophilus</name>
    <dbReference type="NCBI Taxonomy" id="3033396"/>
    <lineage>
        <taxon>Archaea</taxon>
        <taxon>Methanobacteriati</taxon>
        <taxon>Methanobacteriota</taxon>
        <taxon>Stenosarchaea group</taxon>
        <taxon>Methanomicrobia</taxon>
        <taxon>Methanotrichales</taxon>
        <taxon>Methanotrichaceae</taxon>
        <taxon>Methanocrinis</taxon>
    </lineage>
</organism>
<dbReference type="InterPro" id="IPR007522">
    <property type="entry name" value="CRISPR-assoc_prot_TM1795"/>
</dbReference>
<dbReference type="EMBL" id="JARFPK010000002">
    <property type="protein sequence ID" value="MDF0589656.1"/>
    <property type="molecule type" value="Genomic_DNA"/>
</dbReference>
<proteinExistence type="predicted"/>
<dbReference type="Proteomes" id="UP001220010">
    <property type="component" value="Unassembled WGS sequence"/>
</dbReference>
<accession>A0ABT5X4P3</accession>
<evidence type="ECO:0000256" key="1">
    <source>
        <dbReference type="ARBA" id="ARBA00023118"/>
    </source>
</evidence>
<evidence type="ECO:0000259" key="2">
    <source>
        <dbReference type="Pfam" id="PF03787"/>
    </source>
</evidence>
<dbReference type="Pfam" id="PF03787">
    <property type="entry name" value="RAMPs"/>
    <property type="match status" value="1"/>
</dbReference>
<name>A0ABT5X4P3_9EURY</name>
<comment type="caution">
    <text evidence="3">The sequence shown here is derived from an EMBL/GenBank/DDBJ whole genome shotgun (WGS) entry which is preliminary data.</text>
</comment>
<sequence>MKCPDWPLKGDLNSDLIIQTYKIQVITPIVGGGVEPGKNDFITPIRPSSIRGHLRFWWRATKGINYKKVSELRQRENEVWGSPDNPSPVTIDVEKLIVGVPQKRSPPDYGFPERFGPEAYALFSAKENDSDIIREGYSFRLIVRWLKHDKLQRMREKENEELLRLNKPIKARYIHDIGPDVIEALRAWVNYGGIGGRTRRGCGALFNEELAFKSIEDFSGYSFRIFHKSGLKDPLDAWSQAVKVVQDFRQSFRGPRHEKKIRTKKGVMTITAFGRSYWPEPDSIRKITGCALKPPNINNFDHSVPQTPTTFFPRAELGLPIIFHFSDGPGKKTAMFDLDPPDTMLIPIAPSGTNGTRMASPVITRPIKLATGENISMIIALKLLDIPPLRLVEIGSNVVYDITQDAIRNIALASYINSPLGPSKFRTVARSSDGSALEGFINFAKYERHFKEAI</sequence>
<gene>
    <name evidence="3" type="primary">cmr1</name>
    <name evidence="3" type="ORF">P0O15_00490</name>
</gene>
<dbReference type="InterPro" id="IPR005537">
    <property type="entry name" value="RAMP_III_fam"/>
</dbReference>
<dbReference type="NCBIfam" id="TIGR01894">
    <property type="entry name" value="cas_TM1795_cmr1"/>
    <property type="match status" value="1"/>
</dbReference>
<keyword evidence="1" id="KW-0051">Antiviral defense</keyword>